<dbReference type="AlphaFoldDB" id="A0A239PRU1"/>
<dbReference type="Proteomes" id="UP000198307">
    <property type="component" value="Unassembled WGS sequence"/>
</dbReference>
<evidence type="ECO:0000313" key="3">
    <source>
        <dbReference type="Proteomes" id="UP000198307"/>
    </source>
</evidence>
<reference evidence="2 3" key="1">
    <citation type="submission" date="2017-07" db="EMBL/GenBank/DDBJ databases">
        <authorList>
            <person name="Sun Z.S."/>
            <person name="Albrecht U."/>
            <person name="Echele G."/>
            <person name="Lee C.C."/>
        </authorList>
    </citation>
    <scope>NUCLEOTIDE SEQUENCE [LARGE SCALE GENOMIC DNA]</scope>
    <source>
        <strain evidence="2 3">DSM 14827</strain>
    </source>
</reference>
<organism evidence="2 3">
    <name type="scientific">Paracoccus seriniphilus</name>
    <dbReference type="NCBI Taxonomy" id="184748"/>
    <lineage>
        <taxon>Bacteria</taxon>
        <taxon>Pseudomonadati</taxon>
        <taxon>Pseudomonadota</taxon>
        <taxon>Alphaproteobacteria</taxon>
        <taxon>Rhodobacterales</taxon>
        <taxon>Paracoccaceae</taxon>
        <taxon>Paracoccus</taxon>
    </lineage>
</organism>
<feature type="region of interest" description="Disordered" evidence="1">
    <location>
        <begin position="105"/>
        <end position="149"/>
    </location>
</feature>
<dbReference type="OrthoDB" id="7308154at2"/>
<dbReference type="EMBL" id="FZQB01000003">
    <property type="protein sequence ID" value="SNT72616.1"/>
    <property type="molecule type" value="Genomic_DNA"/>
</dbReference>
<evidence type="ECO:0000313" key="2">
    <source>
        <dbReference type="EMBL" id="SNT72616.1"/>
    </source>
</evidence>
<accession>A0A239PRU1</accession>
<protein>
    <recommendedName>
        <fullName evidence="4">AAA+ family ATPase</fullName>
    </recommendedName>
</protein>
<proteinExistence type="predicted"/>
<sequence length="149" mass="16310">MKPIACAIACAHPDRMMKRQILATLLILSTTLPVLGQDMPDDRNDPIGRALEGFMRNFIEDISPDLNRLGEDMSGGLSRMAPVLEDLSVLVDDLENYQMPQRLENGDIIIRRRPGAPPPPPLGDSLQDMVPPEAPPTVPINPDAPEIAL</sequence>
<evidence type="ECO:0008006" key="4">
    <source>
        <dbReference type="Google" id="ProtNLM"/>
    </source>
</evidence>
<keyword evidence="3" id="KW-1185">Reference proteome</keyword>
<name>A0A239PRU1_9RHOB</name>
<gene>
    <name evidence="2" type="ORF">SAMN05444959_103114</name>
</gene>
<dbReference type="RefSeq" id="WP_089343415.1">
    <property type="nucleotide sequence ID" value="NZ_CP067129.1"/>
</dbReference>
<evidence type="ECO:0000256" key="1">
    <source>
        <dbReference type="SAM" id="MobiDB-lite"/>
    </source>
</evidence>